<proteinExistence type="predicted"/>
<evidence type="ECO:0000256" key="2">
    <source>
        <dbReference type="SAM" id="Phobius"/>
    </source>
</evidence>
<feature type="transmembrane region" description="Helical" evidence="2">
    <location>
        <begin position="498"/>
        <end position="517"/>
    </location>
</feature>
<feature type="compositionally biased region" description="Low complexity" evidence="1">
    <location>
        <begin position="305"/>
        <end position="339"/>
    </location>
</feature>
<feature type="transmembrane region" description="Helical" evidence="2">
    <location>
        <begin position="170"/>
        <end position="192"/>
    </location>
</feature>
<keyword evidence="2" id="KW-0472">Membrane</keyword>
<name>A0A4U5WDC0_STRLS</name>
<feature type="transmembrane region" description="Helical" evidence="2">
    <location>
        <begin position="415"/>
        <end position="445"/>
    </location>
</feature>
<feature type="transmembrane region" description="Helical" evidence="2">
    <location>
        <begin position="83"/>
        <end position="104"/>
    </location>
</feature>
<feature type="transmembrane region" description="Helical" evidence="2">
    <location>
        <begin position="359"/>
        <end position="379"/>
    </location>
</feature>
<sequence>MARGVTTATLRSMTYLPPPAEELRFLDAELRRLDAHRAQLLARRAWLVSVLQSAAPGPAAPPFTGPAPATVPRPEASAPRVQNVLLVLGGVLLTIAAMAFTLVSWGHLGIAGRAAVLGTVTAAALAAPVPLLRRGLRSTAESVAGLGLALTVLDGYALHEAALADTDGTAYAAVAATVLAGAWAAYGTALGALRLPRPAALAAAQLPLLLTALAADAGPYGISAALLLTATADAAAALLVTSPALRPVRITAAIGAYGTGGWGLLGALWLSWTAPGPGAAARAAALLLPASAVAVTAAWRTAGTAAPGTTGATSTTGVTGTTGSAGATSTTGPTHAPAAPGTPSPALPTLPAQPLTTTLPTATALLGILVLLAALGGVLRVTLPGGWAVPGELLGALALLAALRVPGMPERVRLGVAWACAAVQGIALLWALPLVAVALFGPFGWADRPWSGRPADARDAVTVHAPWLSHSGPALAVLGLLAGALALLVRNAAWRPRALAGAAVLAWAAALSLPAALELPYVAGLLVLGLLTAAVLALPVLPPTGTVLALVTSVDLAFLALADRTATLTVLSALTVLYAAASTRPRFAPLTAPAALAYATALACATGAAAGWQPPHTALLVLVVPAVAVAVAPRLATTARGACEVTGVVAALVAVGLAVTDAPVLALVLSSLGVLAAATAVRPDRRSAGYAAAALFALAAWVRLAAWEVTAPEAYTLPVTVPALLVGAWRRRRDPLTGSWAAYGPGLAVTLLPSLAALWRDEGWPRPLLLGSAALLVTLLGARHRLRAPLVLGGAVLVLTALHELAAYLVQFADALPRWVPPALAGLLLLALGATYERRLRDVRRVRDVLGRMS</sequence>
<dbReference type="OrthoDB" id="3416299at2"/>
<feature type="region of interest" description="Disordered" evidence="1">
    <location>
        <begin position="305"/>
        <end position="353"/>
    </location>
</feature>
<feature type="transmembrane region" description="Helical" evidence="2">
    <location>
        <begin position="819"/>
        <end position="836"/>
    </location>
</feature>
<feature type="transmembrane region" description="Helical" evidence="2">
    <location>
        <begin position="252"/>
        <end position="272"/>
    </location>
</feature>
<keyword evidence="2" id="KW-0812">Transmembrane</keyword>
<feature type="transmembrane region" description="Helical" evidence="2">
    <location>
        <begin position="741"/>
        <end position="759"/>
    </location>
</feature>
<feature type="transmembrane region" description="Helical" evidence="2">
    <location>
        <begin position="558"/>
        <end position="581"/>
    </location>
</feature>
<reference evidence="3 4" key="1">
    <citation type="submission" date="2019-04" db="EMBL/GenBank/DDBJ databases">
        <title>Streptomyces lasaliensis sp. nov., an Actinomycete isolated from soil which produces the polyether antibiotic lasalocid.</title>
        <authorList>
            <person name="Erwin G."/>
            <person name="Haber C."/>
        </authorList>
    </citation>
    <scope>NUCLEOTIDE SEQUENCE [LARGE SCALE GENOMIC DNA]</scope>
    <source>
        <strain evidence="3 4">X-537</strain>
    </source>
</reference>
<accession>A0A4U5WDC0</accession>
<evidence type="ECO:0000313" key="3">
    <source>
        <dbReference type="EMBL" id="TKS99803.1"/>
    </source>
</evidence>
<feature type="transmembrane region" description="Helical" evidence="2">
    <location>
        <begin position="587"/>
        <end position="610"/>
    </location>
</feature>
<feature type="transmembrane region" description="Helical" evidence="2">
    <location>
        <begin position="688"/>
        <end position="706"/>
    </location>
</feature>
<feature type="transmembrane region" description="Helical" evidence="2">
    <location>
        <begin position="765"/>
        <end position="782"/>
    </location>
</feature>
<feature type="transmembrane region" description="Helical" evidence="2">
    <location>
        <begin position="523"/>
        <end position="551"/>
    </location>
</feature>
<dbReference type="InterPro" id="IPR058062">
    <property type="entry name" value="SCO7613_C"/>
</dbReference>
<feature type="transmembrane region" description="Helical" evidence="2">
    <location>
        <begin position="139"/>
        <end position="158"/>
    </location>
</feature>
<feature type="transmembrane region" description="Helical" evidence="2">
    <location>
        <begin position="789"/>
        <end position="813"/>
    </location>
</feature>
<organism evidence="3 4">
    <name type="scientific">Streptomyces lasalocidi</name>
    <name type="common">Streptomyces lasaliensis</name>
    <dbReference type="NCBI Taxonomy" id="324833"/>
    <lineage>
        <taxon>Bacteria</taxon>
        <taxon>Bacillati</taxon>
        <taxon>Actinomycetota</taxon>
        <taxon>Actinomycetes</taxon>
        <taxon>Kitasatosporales</taxon>
        <taxon>Streptomycetaceae</taxon>
        <taxon>Streptomyces</taxon>
    </lineage>
</organism>
<feature type="transmembrane region" description="Helical" evidence="2">
    <location>
        <begin position="278"/>
        <end position="299"/>
    </location>
</feature>
<dbReference type="NCBIfam" id="NF047321">
    <property type="entry name" value="SCO7613_CTERM"/>
    <property type="match status" value="1"/>
</dbReference>
<feature type="transmembrane region" description="Helical" evidence="2">
    <location>
        <begin position="465"/>
        <end position="489"/>
    </location>
</feature>
<feature type="transmembrane region" description="Helical" evidence="2">
    <location>
        <begin position="617"/>
        <end position="636"/>
    </location>
</feature>
<dbReference type="AlphaFoldDB" id="A0A4U5WDC0"/>
<feature type="transmembrane region" description="Helical" evidence="2">
    <location>
        <begin position="110"/>
        <end position="132"/>
    </location>
</feature>
<protein>
    <submittedName>
        <fullName evidence="3">Uncharacterized protein</fullName>
    </submittedName>
</protein>
<feature type="transmembrane region" description="Helical" evidence="2">
    <location>
        <begin position="648"/>
        <end position="676"/>
    </location>
</feature>
<evidence type="ECO:0000313" key="4">
    <source>
        <dbReference type="Proteomes" id="UP000305929"/>
    </source>
</evidence>
<dbReference type="Proteomes" id="UP000305929">
    <property type="component" value="Unassembled WGS sequence"/>
</dbReference>
<feature type="transmembrane region" description="Helical" evidence="2">
    <location>
        <begin position="385"/>
        <end position="403"/>
    </location>
</feature>
<comment type="caution">
    <text evidence="3">The sequence shown here is derived from an EMBL/GenBank/DDBJ whole genome shotgun (WGS) entry which is preliminary data.</text>
</comment>
<keyword evidence="4" id="KW-1185">Reference proteome</keyword>
<keyword evidence="2" id="KW-1133">Transmembrane helix</keyword>
<gene>
    <name evidence="3" type="ORF">E4U91_06485</name>
</gene>
<evidence type="ECO:0000256" key="1">
    <source>
        <dbReference type="SAM" id="MobiDB-lite"/>
    </source>
</evidence>
<dbReference type="EMBL" id="SZNQ01000001">
    <property type="protein sequence ID" value="TKS99803.1"/>
    <property type="molecule type" value="Genomic_DNA"/>
</dbReference>